<reference evidence="3 4" key="1">
    <citation type="submission" date="2015-06" db="EMBL/GenBank/DDBJ databases">
        <title>Marinobacter subterrani, a genetically tractable neutrophilic iron-oxidizing strain isolated from the Soudan Iron Mine.</title>
        <authorList>
            <person name="Bonis B.M."/>
            <person name="Gralnick J.A."/>
        </authorList>
    </citation>
    <scope>NUCLEOTIDE SEQUENCE [LARGE SCALE GENOMIC DNA]</scope>
    <source>
        <strain evidence="3 4">JG233</strain>
    </source>
</reference>
<dbReference type="Proteomes" id="UP000036102">
    <property type="component" value="Unassembled WGS sequence"/>
</dbReference>
<dbReference type="RefSeq" id="WP_048494399.1">
    <property type="nucleotide sequence ID" value="NZ_JADQCF010000018.1"/>
</dbReference>
<evidence type="ECO:0000259" key="2">
    <source>
        <dbReference type="PROSITE" id="PS51186"/>
    </source>
</evidence>
<evidence type="ECO:0000256" key="1">
    <source>
        <dbReference type="ARBA" id="ARBA00022679"/>
    </source>
</evidence>
<dbReference type="Gene3D" id="3.40.630.30">
    <property type="match status" value="1"/>
</dbReference>
<dbReference type="InterPro" id="IPR050769">
    <property type="entry name" value="NAT_camello-type"/>
</dbReference>
<proteinExistence type="predicted"/>
<dbReference type="OrthoDB" id="9805924at2"/>
<keyword evidence="4" id="KW-1185">Reference proteome</keyword>
<evidence type="ECO:0000313" key="3">
    <source>
        <dbReference type="EMBL" id="KMQ74144.1"/>
    </source>
</evidence>
<dbReference type="PANTHER" id="PTHR13947:SF37">
    <property type="entry name" value="LD18367P"/>
    <property type="match status" value="1"/>
</dbReference>
<dbReference type="SUPFAM" id="SSF55729">
    <property type="entry name" value="Acyl-CoA N-acyltransferases (Nat)"/>
    <property type="match status" value="1"/>
</dbReference>
<accession>A0A0J7J868</accession>
<feature type="domain" description="N-acetyltransferase" evidence="2">
    <location>
        <begin position="10"/>
        <end position="179"/>
    </location>
</feature>
<dbReference type="GO" id="GO:0005840">
    <property type="term" value="C:ribosome"/>
    <property type="evidence" value="ECO:0007669"/>
    <property type="project" value="UniProtKB-KW"/>
</dbReference>
<dbReference type="CDD" id="cd04301">
    <property type="entry name" value="NAT_SF"/>
    <property type="match status" value="1"/>
</dbReference>
<evidence type="ECO:0000313" key="4">
    <source>
        <dbReference type="Proteomes" id="UP000036102"/>
    </source>
</evidence>
<name>A0A0J7J868_9GAMM</name>
<gene>
    <name evidence="3" type="ORF">Msub_10317</name>
</gene>
<comment type="caution">
    <text evidence="3">The sequence shown here is derived from an EMBL/GenBank/DDBJ whole genome shotgun (WGS) entry which is preliminary data.</text>
</comment>
<dbReference type="InterPro" id="IPR016181">
    <property type="entry name" value="Acyl_CoA_acyltransferase"/>
</dbReference>
<dbReference type="AlphaFoldDB" id="A0A0J7J868"/>
<sequence>MSRKKTEKEYVIREGREQDLPLLVEFLVKLALHVSGGEPKDLRESEHKRLLKALSSSLKDEDKHLVVADSSEAGLVGMGYVYVWSTQGIWAQTEPVEFRSGMIDDVWVEPEFRHRGIFKALLRDLVAFAESHNVSELILEYSATNKEAEAAWTKLGFRPTGIRAAAFTSNVKQALAKQQ</sequence>
<keyword evidence="3" id="KW-0689">Ribosomal protein</keyword>
<dbReference type="PATRIC" id="fig|1658765.3.peg.313"/>
<dbReference type="GO" id="GO:0008080">
    <property type="term" value="F:N-acetyltransferase activity"/>
    <property type="evidence" value="ECO:0007669"/>
    <property type="project" value="InterPro"/>
</dbReference>
<dbReference type="EMBL" id="LFBU01000001">
    <property type="protein sequence ID" value="KMQ74144.1"/>
    <property type="molecule type" value="Genomic_DNA"/>
</dbReference>
<organism evidence="3 4">
    <name type="scientific">Marinobacter subterrani</name>
    <dbReference type="NCBI Taxonomy" id="1658765"/>
    <lineage>
        <taxon>Bacteria</taxon>
        <taxon>Pseudomonadati</taxon>
        <taxon>Pseudomonadota</taxon>
        <taxon>Gammaproteobacteria</taxon>
        <taxon>Pseudomonadales</taxon>
        <taxon>Marinobacteraceae</taxon>
        <taxon>Marinobacter</taxon>
    </lineage>
</organism>
<keyword evidence="3" id="KW-0687">Ribonucleoprotein</keyword>
<dbReference type="PANTHER" id="PTHR13947">
    <property type="entry name" value="GNAT FAMILY N-ACETYLTRANSFERASE"/>
    <property type="match status" value="1"/>
</dbReference>
<keyword evidence="1" id="KW-0808">Transferase</keyword>
<dbReference type="Pfam" id="PF00583">
    <property type="entry name" value="Acetyltransf_1"/>
    <property type="match status" value="1"/>
</dbReference>
<dbReference type="InterPro" id="IPR000182">
    <property type="entry name" value="GNAT_dom"/>
</dbReference>
<dbReference type="STRING" id="1658765.Msub_10317"/>
<dbReference type="PROSITE" id="PS51186">
    <property type="entry name" value="GNAT"/>
    <property type="match status" value="1"/>
</dbReference>
<protein>
    <submittedName>
        <fullName evidence="3">Ribosomal protein S18 acetylase RimI</fullName>
    </submittedName>
</protein>